<dbReference type="CDD" id="cd00090">
    <property type="entry name" value="HTH_ARSR"/>
    <property type="match status" value="1"/>
</dbReference>
<protein>
    <submittedName>
        <fullName evidence="3">LexA repressor</fullName>
    </submittedName>
</protein>
<dbReference type="InterPro" id="IPR050077">
    <property type="entry name" value="LexA_repressor"/>
</dbReference>
<dbReference type="InterPro" id="IPR036286">
    <property type="entry name" value="LexA/Signal_pep-like_sf"/>
</dbReference>
<dbReference type="GO" id="GO:0006355">
    <property type="term" value="P:regulation of DNA-templated transcription"/>
    <property type="evidence" value="ECO:0007669"/>
    <property type="project" value="UniProtKB-ARBA"/>
</dbReference>
<dbReference type="Pfam" id="PF01726">
    <property type="entry name" value="LexA_DNA_bind"/>
    <property type="match status" value="1"/>
</dbReference>
<dbReference type="InterPro" id="IPR036390">
    <property type="entry name" value="WH_DNA-bd_sf"/>
</dbReference>
<dbReference type="GO" id="GO:0006508">
    <property type="term" value="P:proteolysis"/>
    <property type="evidence" value="ECO:0007669"/>
    <property type="project" value="InterPro"/>
</dbReference>
<sequence>MNDLHENQVLLLNLLDEHIDTPLTIRQIQEILNFSSSSMVAHHIQKLEQKGYLKRNPHNPRDYQIFINPERPIVYLNLYGHAQCGKNGSILDGNPIDKIPIASRLLKFPANQGFIVTAKGNSMEPLIKEGDLVIAHKKNEASNGDNIVCVYGEKVIIKTFFKQNDTITLSSLNSKSHSPIIIVDDYFKIEGVVKNVIKYS</sequence>
<organism evidence="3 4">
    <name type="scientific">Algibacter mikhailovii</name>
    <dbReference type="NCBI Taxonomy" id="425498"/>
    <lineage>
        <taxon>Bacteria</taxon>
        <taxon>Pseudomonadati</taxon>
        <taxon>Bacteroidota</taxon>
        <taxon>Flavobacteriia</taxon>
        <taxon>Flavobacteriales</taxon>
        <taxon>Flavobacteriaceae</taxon>
        <taxon>Algibacter</taxon>
    </lineage>
</organism>
<dbReference type="PANTHER" id="PTHR33516">
    <property type="entry name" value="LEXA REPRESSOR"/>
    <property type="match status" value="1"/>
</dbReference>
<accession>A0A918V7X2</accession>
<dbReference type="AlphaFoldDB" id="A0A918V7X2"/>
<reference evidence="3" key="1">
    <citation type="journal article" date="2014" name="Int. J. Syst. Evol. Microbiol.">
        <title>Complete genome sequence of Corynebacterium casei LMG S-19264T (=DSM 44701T), isolated from a smear-ripened cheese.</title>
        <authorList>
            <consortium name="US DOE Joint Genome Institute (JGI-PGF)"/>
            <person name="Walter F."/>
            <person name="Albersmeier A."/>
            <person name="Kalinowski J."/>
            <person name="Ruckert C."/>
        </authorList>
    </citation>
    <scope>NUCLEOTIDE SEQUENCE</scope>
    <source>
        <strain evidence="3">KCTC 12710</strain>
    </source>
</reference>
<dbReference type="InterPro" id="IPR039418">
    <property type="entry name" value="LexA-like"/>
</dbReference>
<dbReference type="Pfam" id="PF00717">
    <property type="entry name" value="Peptidase_S24"/>
    <property type="match status" value="1"/>
</dbReference>
<dbReference type="SUPFAM" id="SSF46785">
    <property type="entry name" value="Winged helix' DNA-binding domain"/>
    <property type="match status" value="1"/>
</dbReference>
<name>A0A918V7X2_9FLAO</name>
<proteinExistence type="predicted"/>
<reference evidence="3" key="2">
    <citation type="submission" date="2020-09" db="EMBL/GenBank/DDBJ databases">
        <authorList>
            <person name="Sun Q."/>
            <person name="Kim S."/>
        </authorList>
    </citation>
    <scope>NUCLEOTIDE SEQUENCE</scope>
    <source>
        <strain evidence="3">KCTC 12710</strain>
    </source>
</reference>
<dbReference type="EMBL" id="BMWZ01000003">
    <property type="protein sequence ID" value="GGZ77712.1"/>
    <property type="molecule type" value="Genomic_DNA"/>
</dbReference>
<feature type="domain" description="Peptidase S24/S26A/S26B/S26C" evidence="1">
    <location>
        <begin position="78"/>
        <end position="193"/>
    </location>
</feature>
<dbReference type="RefSeq" id="WP_189360058.1">
    <property type="nucleotide sequence ID" value="NZ_BMWZ01000003.1"/>
</dbReference>
<feature type="domain" description="LexA repressor DNA-binding" evidence="2">
    <location>
        <begin position="1"/>
        <end position="61"/>
    </location>
</feature>
<dbReference type="InterPro" id="IPR015927">
    <property type="entry name" value="Peptidase_S24_S26A/B/C"/>
</dbReference>
<evidence type="ECO:0000259" key="1">
    <source>
        <dbReference type="Pfam" id="PF00717"/>
    </source>
</evidence>
<comment type="caution">
    <text evidence="3">The sequence shown here is derived from an EMBL/GenBank/DDBJ whole genome shotgun (WGS) entry which is preliminary data.</text>
</comment>
<dbReference type="Proteomes" id="UP000636004">
    <property type="component" value="Unassembled WGS sequence"/>
</dbReference>
<dbReference type="PANTHER" id="PTHR33516:SF2">
    <property type="entry name" value="LEXA REPRESSOR-RELATED"/>
    <property type="match status" value="1"/>
</dbReference>
<evidence type="ECO:0000313" key="3">
    <source>
        <dbReference type="EMBL" id="GGZ77712.1"/>
    </source>
</evidence>
<dbReference type="Gene3D" id="2.10.109.10">
    <property type="entry name" value="Umud Fragment, subunit A"/>
    <property type="match status" value="1"/>
</dbReference>
<dbReference type="Gene3D" id="1.10.10.10">
    <property type="entry name" value="Winged helix-like DNA-binding domain superfamily/Winged helix DNA-binding domain"/>
    <property type="match status" value="1"/>
</dbReference>
<dbReference type="GO" id="GO:0004252">
    <property type="term" value="F:serine-type endopeptidase activity"/>
    <property type="evidence" value="ECO:0007669"/>
    <property type="project" value="InterPro"/>
</dbReference>
<dbReference type="InterPro" id="IPR006199">
    <property type="entry name" value="LexA_DNA-bd_dom"/>
</dbReference>
<dbReference type="InterPro" id="IPR011991">
    <property type="entry name" value="ArsR-like_HTH"/>
</dbReference>
<evidence type="ECO:0000313" key="4">
    <source>
        <dbReference type="Proteomes" id="UP000636004"/>
    </source>
</evidence>
<dbReference type="SUPFAM" id="SSF51306">
    <property type="entry name" value="LexA/Signal peptidase"/>
    <property type="match status" value="1"/>
</dbReference>
<evidence type="ECO:0000259" key="2">
    <source>
        <dbReference type="Pfam" id="PF01726"/>
    </source>
</evidence>
<gene>
    <name evidence="3" type="primary">lexA</name>
    <name evidence="3" type="ORF">GCM10007028_13750</name>
</gene>
<keyword evidence="4" id="KW-1185">Reference proteome</keyword>
<dbReference type="InterPro" id="IPR036388">
    <property type="entry name" value="WH-like_DNA-bd_sf"/>
</dbReference>
<dbReference type="CDD" id="cd06529">
    <property type="entry name" value="S24_LexA-like"/>
    <property type="match status" value="1"/>
</dbReference>